<feature type="region of interest" description="Disordered" evidence="2">
    <location>
        <begin position="652"/>
        <end position="671"/>
    </location>
</feature>
<comment type="caution">
    <text evidence="3">The sequence shown here is derived from an EMBL/GenBank/DDBJ whole genome shotgun (WGS) entry which is preliminary data.</text>
</comment>
<organism evidence="3 4">
    <name type="scientific">Symbiodinium natans</name>
    <dbReference type="NCBI Taxonomy" id="878477"/>
    <lineage>
        <taxon>Eukaryota</taxon>
        <taxon>Sar</taxon>
        <taxon>Alveolata</taxon>
        <taxon>Dinophyceae</taxon>
        <taxon>Suessiales</taxon>
        <taxon>Symbiodiniaceae</taxon>
        <taxon>Symbiodinium</taxon>
    </lineage>
</organism>
<evidence type="ECO:0000313" key="3">
    <source>
        <dbReference type="EMBL" id="CAE7371748.1"/>
    </source>
</evidence>
<keyword evidence="1" id="KW-0175">Coiled coil</keyword>
<gene>
    <name evidence="3" type="ORF">SNAT2548_LOCUS20299</name>
</gene>
<dbReference type="Proteomes" id="UP000604046">
    <property type="component" value="Unassembled WGS sequence"/>
</dbReference>
<accession>A0A812Q834</accession>
<feature type="coiled-coil region" evidence="1">
    <location>
        <begin position="47"/>
        <end position="89"/>
    </location>
</feature>
<name>A0A812Q834_9DINO</name>
<sequence>MENFTFIRAINTMSIEGASNRRDAWAELGVTGVMGATERKLPDAADLESAKASLAAAQEELKNIETEARDDERLKIAKAEDEAQREVEDALIGAKERALRQPHTLRRNGLTFDEAISHTDGLKLVRLEKPLIVHKEPGCITVGDLPAKDEITDEIKKKVQFLDVLMNWEGELDFKKIEELFFQQRYSDLPHPIRMNGQNETPYDMQVFIVSKGETKWDIVKHIKFAEGSKVLRSTIRSMCTGRALEIDYCKQYREGGRALQYLLEAMGGFQVRYQKLIPAGSSTKPVKETEDIRKGFAFIREAGPEENSDGQFTSWTEEQVNDPNGPLFKWDKGTIKEFLRCLADKGSQANTIQDWPLTLKSFTPWALNTIFAPILPRILEHAVILIGKSEVGKSPTAYTLANLASAFWLLQKGREHEKPSFQSCNHLDYFRKERGRTTKPRVFDDGNFNLESPASVKAVTEVTGFERKTMARWNASSYEKNQLFVVCSNPYDRSAEPALPPQTNSDTVSFEVFYKLVRPSFHKDFDEEDLMGVFKRSVMIVFTDIGIYVRSPGTHRDPIKRVAWPDKDFGVVSLTARPTLSAYLKGHLQQLPPNHAEDTQWSLNLLQAALDGEEVPLCYTVTGKEFSTGKKYLNEVRPDLAGISGSTTHYFEDIPESTQPPTKKLRSVKSSSSLLASSNAAPTTASAASFVAKDKVRVKQEPTDALQKSIAFKKKLGSRTLQINLSSSSEKEDTKQTSSPLHAEIKQSPPHPDSTADGFLPSPNTHAEAGTSAVDFTNDEMDVASNTSQEDPMKNLPDEHDLEAENLGRTFSQQLDDFVDNMPSE</sequence>
<protein>
    <submittedName>
        <fullName evidence="3">Uncharacterized protein</fullName>
    </submittedName>
</protein>
<feature type="region of interest" description="Disordered" evidence="2">
    <location>
        <begin position="724"/>
        <end position="803"/>
    </location>
</feature>
<reference evidence="3" key="1">
    <citation type="submission" date="2021-02" db="EMBL/GenBank/DDBJ databases">
        <authorList>
            <person name="Dougan E. K."/>
            <person name="Rhodes N."/>
            <person name="Thang M."/>
            <person name="Chan C."/>
        </authorList>
    </citation>
    <scope>NUCLEOTIDE SEQUENCE</scope>
</reference>
<dbReference type="EMBL" id="CAJNDS010002205">
    <property type="protein sequence ID" value="CAE7371748.1"/>
    <property type="molecule type" value="Genomic_DNA"/>
</dbReference>
<evidence type="ECO:0000256" key="1">
    <source>
        <dbReference type="SAM" id="Coils"/>
    </source>
</evidence>
<keyword evidence="4" id="KW-1185">Reference proteome</keyword>
<evidence type="ECO:0000256" key="2">
    <source>
        <dbReference type="SAM" id="MobiDB-lite"/>
    </source>
</evidence>
<proteinExistence type="predicted"/>
<evidence type="ECO:0000313" key="4">
    <source>
        <dbReference type="Proteomes" id="UP000604046"/>
    </source>
</evidence>
<dbReference type="OrthoDB" id="420158at2759"/>
<dbReference type="AlphaFoldDB" id="A0A812Q834"/>